<dbReference type="Proteomes" id="UP001652661">
    <property type="component" value="Chromosome X"/>
</dbReference>
<reference evidence="2" key="1">
    <citation type="submission" date="2025-08" db="UniProtKB">
        <authorList>
            <consortium name="RefSeq"/>
        </authorList>
    </citation>
    <scope>IDENTIFICATION</scope>
    <source>
        <strain evidence="2">14028-0561.14</strain>
        <tissue evidence="2">Whole fly</tissue>
    </source>
</reference>
<dbReference type="AlphaFoldDB" id="A0A6P4J1T6"/>
<gene>
    <name evidence="2" type="primary">LOC108079454</name>
</gene>
<evidence type="ECO:0000313" key="1">
    <source>
        <dbReference type="Proteomes" id="UP001652661"/>
    </source>
</evidence>
<dbReference type="GeneID" id="108079454"/>
<organism evidence="1 2">
    <name type="scientific">Drosophila kikkawai</name>
    <name type="common">Fruit fly</name>
    <dbReference type="NCBI Taxonomy" id="30033"/>
    <lineage>
        <taxon>Eukaryota</taxon>
        <taxon>Metazoa</taxon>
        <taxon>Ecdysozoa</taxon>
        <taxon>Arthropoda</taxon>
        <taxon>Hexapoda</taxon>
        <taxon>Insecta</taxon>
        <taxon>Pterygota</taxon>
        <taxon>Neoptera</taxon>
        <taxon>Endopterygota</taxon>
        <taxon>Diptera</taxon>
        <taxon>Brachycera</taxon>
        <taxon>Muscomorpha</taxon>
        <taxon>Ephydroidea</taxon>
        <taxon>Drosophilidae</taxon>
        <taxon>Drosophila</taxon>
        <taxon>Sophophora</taxon>
    </lineage>
</organism>
<protein>
    <submittedName>
        <fullName evidence="2">Uncharacterized protein</fullName>
    </submittedName>
</protein>
<dbReference type="RefSeq" id="XP_017029281.1">
    <property type="nucleotide sequence ID" value="XM_017173792.2"/>
</dbReference>
<keyword evidence="1" id="KW-1185">Reference proteome</keyword>
<accession>A0A6P4J1T6</accession>
<dbReference type="SUPFAM" id="SSF47789">
    <property type="entry name" value="C-terminal domain of RNA polymerase alpha subunit"/>
    <property type="match status" value="1"/>
</dbReference>
<evidence type="ECO:0000313" key="2">
    <source>
        <dbReference type="RefSeq" id="XP_017029281.1"/>
    </source>
</evidence>
<dbReference type="OrthoDB" id="336321at2759"/>
<sequence>MDFRNMISQTPTGKQLSEYQLNLLSKNNIETLFDFHETAEKKLHELLAIPMESVLEIKKELAELSLRQSQVEGTPEVEYGTGIEKLDKLLDSVDQPSAWLDVAVWMAM</sequence>
<proteinExistence type="predicted"/>
<name>A0A6P4J1T6_DROKI</name>